<proteinExistence type="predicted"/>
<keyword evidence="2" id="KW-1185">Reference proteome</keyword>
<organism evidence="1 2">
    <name type="scientific">Natronorubrum thiooxidans</name>
    <dbReference type="NCBI Taxonomy" id="308853"/>
    <lineage>
        <taxon>Archaea</taxon>
        <taxon>Methanobacteriati</taxon>
        <taxon>Methanobacteriota</taxon>
        <taxon>Stenosarchaea group</taxon>
        <taxon>Halobacteria</taxon>
        <taxon>Halobacteriales</taxon>
        <taxon>Natrialbaceae</taxon>
        <taxon>Natronorubrum</taxon>
    </lineage>
</organism>
<protein>
    <submittedName>
        <fullName evidence="1">Uncharacterized protein</fullName>
    </submittedName>
</protein>
<dbReference type="EMBL" id="FTNR01000032">
    <property type="protein sequence ID" value="SIS21090.1"/>
    <property type="molecule type" value="Genomic_DNA"/>
</dbReference>
<name>A0A1N7H8R9_9EURY</name>
<evidence type="ECO:0000313" key="2">
    <source>
        <dbReference type="Proteomes" id="UP000185936"/>
    </source>
</evidence>
<dbReference type="AlphaFoldDB" id="A0A1N7H8R9"/>
<gene>
    <name evidence="1" type="ORF">SAMN05421752_1323</name>
</gene>
<reference evidence="2" key="1">
    <citation type="submission" date="2017-01" db="EMBL/GenBank/DDBJ databases">
        <authorList>
            <person name="Varghese N."/>
            <person name="Submissions S."/>
        </authorList>
    </citation>
    <scope>NUCLEOTIDE SEQUENCE [LARGE SCALE GENOMIC DNA]</scope>
    <source>
        <strain evidence="2">type strain: HArc-</strain>
    </source>
</reference>
<evidence type="ECO:0000313" key="1">
    <source>
        <dbReference type="EMBL" id="SIS21090.1"/>
    </source>
</evidence>
<accession>A0A1N7H8R9</accession>
<dbReference type="Proteomes" id="UP000185936">
    <property type="component" value="Unassembled WGS sequence"/>
</dbReference>
<sequence>MTSDSHDPTDRQVQILRLWKQVAQDNSSAHHFHFEREYTPEESRSRAKEFITTPSEQTFKTLWDPMWSAQRSGTANTIYKKWHDHGQTDKELASLIKEILHADHYDASWQGELGARRTLWELFGFLHIEEYPIINGYAERGLSFFGYDCPSDYEGCANVFSEFRTAYESVVGHATAGTEHEVPVNFEIDQLLNVIDKVSAGDLDREANADARQLYEMVLEESGDHGVSEPEEYDGINAATEDVLSKLGRTALLNSC</sequence>